<sequence>MRFFKVFFCLIFLVAGFSFSFPNSRFSGAVPADGDDYSTYYSLKKKKRFYNTFFICPETVKTSFKSDSYYVVTKEEFYSLLDWKDLPLLLNNDIFAFYGNPRSKKMGILGEYSLEDLEPILLEYAGAYDAANGESRGVIPALYLIYGTCLPEGKIGYLPENIVKKYIDYAAQRGWLVFLDHQIGRYSVESAMEKLLHFLKYPNVHLALDPEWSTDRPMEVTGSITGEELNSAQKIMSDYISSHNIPGNRILVVHQFKPMMIKNPSVVSGNFTSVNLVHCADGFGNPPLKRLTYKNNTKIKSMPVKAFKLFFKGPVEGAGYDDPLMTPEEVYTLEPKPRVIMYQ</sequence>
<dbReference type="EMBL" id="JADIMM010000119">
    <property type="protein sequence ID" value="MBO8458684.1"/>
    <property type="molecule type" value="Genomic_DNA"/>
</dbReference>
<feature type="signal peptide" evidence="1">
    <location>
        <begin position="1"/>
        <end position="20"/>
    </location>
</feature>
<gene>
    <name evidence="2" type="ORF">IAA81_10755</name>
</gene>
<comment type="caution">
    <text evidence="2">The sequence shown here is derived from an EMBL/GenBank/DDBJ whole genome shotgun (WGS) entry which is preliminary data.</text>
</comment>
<name>A0A9D9HR00_9SPIR</name>
<dbReference type="AlphaFoldDB" id="A0A9D9HR00"/>
<proteinExistence type="predicted"/>
<reference evidence="2" key="1">
    <citation type="submission" date="2020-10" db="EMBL/GenBank/DDBJ databases">
        <authorList>
            <person name="Gilroy R."/>
        </authorList>
    </citation>
    <scope>NUCLEOTIDE SEQUENCE</scope>
    <source>
        <strain evidence="2">10532</strain>
    </source>
</reference>
<keyword evidence="1" id="KW-0732">Signal</keyword>
<organism evidence="2 3">
    <name type="scientific">Candidatus Gallitreponema excrementavium</name>
    <dbReference type="NCBI Taxonomy" id="2840840"/>
    <lineage>
        <taxon>Bacteria</taxon>
        <taxon>Pseudomonadati</taxon>
        <taxon>Spirochaetota</taxon>
        <taxon>Spirochaetia</taxon>
        <taxon>Spirochaetales</taxon>
        <taxon>Candidatus Gallitreponema</taxon>
    </lineage>
</organism>
<evidence type="ECO:0000256" key="1">
    <source>
        <dbReference type="SAM" id="SignalP"/>
    </source>
</evidence>
<evidence type="ECO:0000313" key="2">
    <source>
        <dbReference type="EMBL" id="MBO8458684.1"/>
    </source>
</evidence>
<dbReference type="Proteomes" id="UP000823638">
    <property type="component" value="Unassembled WGS sequence"/>
</dbReference>
<reference evidence="2" key="2">
    <citation type="journal article" date="2021" name="PeerJ">
        <title>Extensive microbial diversity within the chicken gut microbiome revealed by metagenomics and culture.</title>
        <authorList>
            <person name="Gilroy R."/>
            <person name="Ravi A."/>
            <person name="Getino M."/>
            <person name="Pursley I."/>
            <person name="Horton D.L."/>
            <person name="Alikhan N.F."/>
            <person name="Baker D."/>
            <person name="Gharbi K."/>
            <person name="Hall N."/>
            <person name="Watson M."/>
            <person name="Adriaenssens E.M."/>
            <person name="Foster-Nyarko E."/>
            <person name="Jarju S."/>
            <person name="Secka A."/>
            <person name="Antonio M."/>
            <person name="Oren A."/>
            <person name="Chaudhuri R.R."/>
            <person name="La Ragione R."/>
            <person name="Hildebrand F."/>
            <person name="Pallen M.J."/>
        </authorList>
    </citation>
    <scope>NUCLEOTIDE SEQUENCE</scope>
    <source>
        <strain evidence="2">10532</strain>
    </source>
</reference>
<accession>A0A9D9HR00</accession>
<protein>
    <recommendedName>
        <fullName evidence="4">Lipoprotein</fullName>
    </recommendedName>
</protein>
<evidence type="ECO:0008006" key="4">
    <source>
        <dbReference type="Google" id="ProtNLM"/>
    </source>
</evidence>
<evidence type="ECO:0000313" key="3">
    <source>
        <dbReference type="Proteomes" id="UP000823638"/>
    </source>
</evidence>
<feature type="chain" id="PRO_5039425957" description="Lipoprotein" evidence="1">
    <location>
        <begin position="21"/>
        <end position="343"/>
    </location>
</feature>